<reference evidence="1" key="1">
    <citation type="journal article" date="2014" name="Front. Microbiol.">
        <title>High frequency of phylogenetically diverse reductive dehalogenase-homologous genes in deep subseafloor sedimentary metagenomes.</title>
        <authorList>
            <person name="Kawai M."/>
            <person name="Futagami T."/>
            <person name="Toyoda A."/>
            <person name="Takaki Y."/>
            <person name="Nishi S."/>
            <person name="Hori S."/>
            <person name="Arai W."/>
            <person name="Tsubouchi T."/>
            <person name="Morono Y."/>
            <person name="Uchiyama I."/>
            <person name="Ito T."/>
            <person name="Fujiyama A."/>
            <person name="Inagaki F."/>
            <person name="Takami H."/>
        </authorList>
    </citation>
    <scope>NUCLEOTIDE SEQUENCE</scope>
    <source>
        <strain evidence="1">Expedition CK06-06</strain>
    </source>
</reference>
<gene>
    <name evidence="1" type="ORF">S01H4_13177</name>
</gene>
<name>X0YE82_9ZZZZ</name>
<dbReference type="Gene3D" id="2.130.10.10">
    <property type="entry name" value="YVTN repeat-like/Quinoprotein amine dehydrogenase"/>
    <property type="match status" value="2"/>
</dbReference>
<organism evidence="1">
    <name type="scientific">marine sediment metagenome</name>
    <dbReference type="NCBI Taxonomy" id="412755"/>
    <lineage>
        <taxon>unclassified sequences</taxon>
        <taxon>metagenomes</taxon>
        <taxon>ecological metagenomes</taxon>
    </lineage>
</organism>
<dbReference type="Pfam" id="PF07494">
    <property type="entry name" value="Reg_prop"/>
    <property type="match status" value="1"/>
</dbReference>
<proteinExistence type="predicted"/>
<dbReference type="InterPro" id="IPR011110">
    <property type="entry name" value="Reg_prop"/>
</dbReference>
<protein>
    <submittedName>
        <fullName evidence="1">Uncharacterized protein</fullName>
    </submittedName>
</protein>
<dbReference type="EMBL" id="BART01005815">
    <property type="protein sequence ID" value="GAG54234.1"/>
    <property type="molecule type" value="Genomic_DNA"/>
</dbReference>
<comment type="caution">
    <text evidence="1">The sequence shown here is derived from an EMBL/GenBank/DDBJ whole genome shotgun (WGS) entry which is preliminary data.</text>
</comment>
<dbReference type="SUPFAM" id="SSF63829">
    <property type="entry name" value="Calcium-dependent phosphotriesterase"/>
    <property type="match status" value="1"/>
</dbReference>
<sequence>WIGINGDGIAFLEDTLWSTVRLPGPSSSNFSDITIDENGDIWGVHYGGFVSEARGKTISHFRRENGEWEILNDTNELGILGYIRWVDVDQDNNKWFGIWRIGAEIDIIKLSENGEWDSLALPVSGVIGSQFIDSKGNKWFSNFANSVCKLSPDDFTWQVYTDINYLNYIVAIEEDNAGNMYFGSAHRGVSILRTDGRWTSVTGLPTGEAFDLVFDRNGDLWVGTAAGVAVVRDSVTINTYTHTTSGLLGDNIMDILIDWKGQ</sequence>
<feature type="non-terminal residue" evidence="1">
    <location>
        <position position="1"/>
    </location>
</feature>
<evidence type="ECO:0000313" key="1">
    <source>
        <dbReference type="EMBL" id="GAG54234.1"/>
    </source>
</evidence>
<dbReference type="AlphaFoldDB" id="X0YE82"/>
<accession>X0YE82</accession>
<dbReference type="InterPro" id="IPR015943">
    <property type="entry name" value="WD40/YVTN_repeat-like_dom_sf"/>
</dbReference>